<evidence type="ECO:0000256" key="1">
    <source>
        <dbReference type="SAM" id="MobiDB-lite"/>
    </source>
</evidence>
<sequence>NKSKGIITDSPEQLSISEKKIVSVSTEMKNSSITPEQIDLQTEDVLTSDISNNTLNFDDIFTKEISSLNESQPDKEEVITSDSITGIKHNST</sequence>
<gene>
    <name evidence="2" type="ORF">AGERDE_LOCUS13312</name>
</gene>
<evidence type="ECO:0000313" key="2">
    <source>
        <dbReference type="EMBL" id="CAG8696923.1"/>
    </source>
</evidence>
<feature type="compositionally biased region" description="Polar residues" evidence="1">
    <location>
        <begin position="80"/>
        <end position="92"/>
    </location>
</feature>
<keyword evidence="3" id="KW-1185">Reference proteome</keyword>
<feature type="non-terminal residue" evidence="2">
    <location>
        <position position="1"/>
    </location>
</feature>
<reference evidence="2" key="1">
    <citation type="submission" date="2021-06" db="EMBL/GenBank/DDBJ databases">
        <authorList>
            <person name="Kallberg Y."/>
            <person name="Tangrot J."/>
            <person name="Rosling A."/>
        </authorList>
    </citation>
    <scope>NUCLEOTIDE SEQUENCE</scope>
    <source>
        <strain evidence="2">MT106</strain>
    </source>
</reference>
<dbReference type="AlphaFoldDB" id="A0A9N9EYW2"/>
<name>A0A9N9EYW2_9GLOM</name>
<accession>A0A9N9EYW2</accession>
<organism evidence="2 3">
    <name type="scientific">Ambispora gerdemannii</name>
    <dbReference type="NCBI Taxonomy" id="144530"/>
    <lineage>
        <taxon>Eukaryota</taxon>
        <taxon>Fungi</taxon>
        <taxon>Fungi incertae sedis</taxon>
        <taxon>Mucoromycota</taxon>
        <taxon>Glomeromycotina</taxon>
        <taxon>Glomeromycetes</taxon>
        <taxon>Archaeosporales</taxon>
        <taxon>Ambisporaceae</taxon>
        <taxon>Ambispora</taxon>
    </lineage>
</organism>
<evidence type="ECO:0000313" key="3">
    <source>
        <dbReference type="Proteomes" id="UP000789831"/>
    </source>
</evidence>
<protein>
    <submittedName>
        <fullName evidence="2">2183_t:CDS:1</fullName>
    </submittedName>
</protein>
<proteinExistence type="predicted"/>
<feature type="region of interest" description="Disordered" evidence="1">
    <location>
        <begin position="69"/>
        <end position="92"/>
    </location>
</feature>
<dbReference type="OrthoDB" id="2488603at2759"/>
<comment type="caution">
    <text evidence="2">The sequence shown here is derived from an EMBL/GenBank/DDBJ whole genome shotgun (WGS) entry which is preliminary data.</text>
</comment>
<dbReference type="Proteomes" id="UP000789831">
    <property type="component" value="Unassembled WGS sequence"/>
</dbReference>
<dbReference type="EMBL" id="CAJVPL010016892">
    <property type="protein sequence ID" value="CAG8696923.1"/>
    <property type="molecule type" value="Genomic_DNA"/>
</dbReference>